<dbReference type="RefSeq" id="WP_147601269.1">
    <property type="nucleotide sequence ID" value="NZ_JAJCJK010000004.1"/>
</dbReference>
<dbReference type="EMBL" id="JAJCJK010000004">
    <property type="protein sequence ID" value="MCB6937544.1"/>
    <property type="molecule type" value="Genomic_DNA"/>
</dbReference>
<sequence length="89" mass="10247">METYRVVSITDRKGNPRIEGRYPLRVGRMCKKPTPRNGDAMMIEWLAQPDGTPYVGMIVTSTVIGFKTEDRGKYIEVTTRNSIYTFERV</sequence>
<evidence type="ECO:0000313" key="2">
    <source>
        <dbReference type="Proteomes" id="UP001197684"/>
    </source>
</evidence>
<name>A0AAW4U998_9FIRM</name>
<dbReference type="Proteomes" id="UP001197684">
    <property type="component" value="Unassembled WGS sequence"/>
</dbReference>
<organism evidence="1 2">
    <name type="scientific">Agathobacter rectalis</name>
    <dbReference type="NCBI Taxonomy" id="39491"/>
    <lineage>
        <taxon>Bacteria</taxon>
        <taxon>Bacillati</taxon>
        <taxon>Bacillota</taxon>
        <taxon>Clostridia</taxon>
        <taxon>Lachnospirales</taxon>
        <taxon>Lachnospiraceae</taxon>
        <taxon>Agathobacter</taxon>
    </lineage>
</organism>
<protein>
    <submittedName>
        <fullName evidence="1">Uncharacterized protein</fullName>
    </submittedName>
</protein>
<accession>A0AAW4U998</accession>
<reference evidence="1" key="1">
    <citation type="submission" date="2021-10" db="EMBL/GenBank/DDBJ databases">
        <title>Collection of gut derived symbiotic bacterial strains cultured from healthy donors.</title>
        <authorList>
            <person name="Lin H."/>
            <person name="Littmann E."/>
            <person name="Kohout C."/>
            <person name="Pamer E.G."/>
        </authorList>
    </citation>
    <scope>NUCLEOTIDE SEQUENCE</scope>
    <source>
        <strain evidence="1">DFI.9.42</strain>
    </source>
</reference>
<gene>
    <name evidence="1" type="ORF">LIZ56_03835</name>
</gene>
<proteinExistence type="predicted"/>
<comment type="caution">
    <text evidence="1">The sequence shown here is derived from an EMBL/GenBank/DDBJ whole genome shotgun (WGS) entry which is preliminary data.</text>
</comment>
<evidence type="ECO:0000313" key="1">
    <source>
        <dbReference type="EMBL" id="MCB6937544.1"/>
    </source>
</evidence>
<dbReference type="AlphaFoldDB" id="A0AAW4U998"/>